<feature type="domain" description="Aldehyde dehydrogenase" evidence="5">
    <location>
        <begin position="26"/>
        <end position="485"/>
    </location>
</feature>
<dbReference type="PROSITE" id="PS00070">
    <property type="entry name" value="ALDEHYDE_DEHYDR_CYS"/>
    <property type="match status" value="1"/>
</dbReference>
<dbReference type="Gene3D" id="3.40.309.10">
    <property type="entry name" value="Aldehyde Dehydrogenase, Chain A, domain 2"/>
    <property type="match status" value="1"/>
</dbReference>
<feature type="active site" evidence="3">
    <location>
        <position position="263"/>
    </location>
</feature>
<dbReference type="AlphaFoldDB" id="A0AAE9SCE5"/>
<evidence type="ECO:0000313" key="7">
    <source>
        <dbReference type="Proteomes" id="UP001056890"/>
    </source>
</evidence>
<dbReference type="Pfam" id="PF00171">
    <property type="entry name" value="Aldedh"/>
    <property type="match status" value="1"/>
</dbReference>
<dbReference type="InterPro" id="IPR016161">
    <property type="entry name" value="Ald_DH/histidinol_DH"/>
</dbReference>
<dbReference type="FunFam" id="3.40.309.10:FF:000004">
    <property type="entry name" value="Succinate-semialdehyde dehydrogenase I"/>
    <property type="match status" value="1"/>
</dbReference>
<dbReference type="EMBL" id="CP099717">
    <property type="protein sequence ID" value="USV56572.1"/>
    <property type="molecule type" value="Genomic_DNA"/>
</dbReference>
<dbReference type="PROSITE" id="PS00687">
    <property type="entry name" value="ALDEHYDE_DEHYDR_GLU"/>
    <property type="match status" value="1"/>
</dbReference>
<dbReference type="GO" id="GO:0009450">
    <property type="term" value="P:gamma-aminobutyric acid catabolic process"/>
    <property type="evidence" value="ECO:0007669"/>
    <property type="project" value="InterPro"/>
</dbReference>
<proteinExistence type="inferred from homology"/>
<dbReference type="SUPFAM" id="SSF53720">
    <property type="entry name" value="ALDH-like"/>
    <property type="match status" value="1"/>
</dbReference>
<name>A0AAE9SCE5_9GAMM</name>
<dbReference type="InterPro" id="IPR016160">
    <property type="entry name" value="Ald_DH_CS_CYS"/>
</dbReference>
<dbReference type="InterPro" id="IPR015590">
    <property type="entry name" value="Aldehyde_DH_dom"/>
</dbReference>
<dbReference type="CDD" id="cd07103">
    <property type="entry name" value="ALDH_F5_SSADH_GabD"/>
    <property type="match status" value="1"/>
</dbReference>
<accession>A0AAE9SCE5</accession>
<evidence type="ECO:0000256" key="4">
    <source>
        <dbReference type="RuleBase" id="RU003345"/>
    </source>
</evidence>
<dbReference type="InterPro" id="IPR029510">
    <property type="entry name" value="Ald_DH_CS_GLU"/>
</dbReference>
<sequence length="492" mass="52207">MSASSASQPAQAHALLKSLAYIDGHWCEAHDGRQFAVLNPATGEVITQVPDMGEADTRRAIEAAHGAQPAWAALTAKERSTRLYAWFELIMANQTELARIMTREQGKPLAEAKGEVAYGASFIQWFAEEGKRAYGRTIPGFSGDRRLATIKQPVGVVAAITPWNFPIAMITRKAGPALAAGCTIVIKPAAETPLCALALAVLAEQAGIPAGVINIITSHQASVVGDELCRNPKVRKLSFTGSTRIGKLLMRQCADTMKRLSLELGGNAPFIVFDDADLDAAVAGALASKYRNAGQTCVCANRILVQAGVYDAFADKLASAVRAFKVGDGMSEGTQIGPLINPAAASKVAELVNQSITAGACVLVGGEPHPAGPLFYHPTILTEVAQDNPILQEEIFGPVAPLVRFETEAEAIAMANDTPYGLAAYFYGRDIARVWRVAERLEYGMVGINEGIISTELAPFGGIKESGLGREGASEGLEEYLETKYLCFGSIA</sequence>
<comment type="similarity">
    <text evidence="1 4">Belongs to the aldehyde dehydrogenase family.</text>
</comment>
<protein>
    <submittedName>
        <fullName evidence="6">NAD-dependent succinate-semialdehyde dehydrogenase</fullName>
    </submittedName>
</protein>
<keyword evidence="2 4" id="KW-0560">Oxidoreductase</keyword>
<evidence type="ECO:0000256" key="3">
    <source>
        <dbReference type="PROSITE-ProRule" id="PRU10007"/>
    </source>
</evidence>
<evidence type="ECO:0000256" key="1">
    <source>
        <dbReference type="ARBA" id="ARBA00009986"/>
    </source>
</evidence>
<dbReference type="PANTHER" id="PTHR43353:SF5">
    <property type="entry name" value="SUCCINATE-SEMIALDEHYDE DEHYDROGENASE, MITOCHONDRIAL"/>
    <property type="match status" value="1"/>
</dbReference>
<dbReference type="PANTHER" id="PTHR43353">
    <property type="entry name" value="SUCCINATE-SEMIALDEHYDE DEHYDROGENASE, MITOCHONDRIAL"/>
    <property type="match status" value="1"/>
</dbReference>
<dbReference type="InterPro" id="IPR016163">
    <property type="entry name" value="Ald_DH_C"/>
</dbReference>
<dbReference type="Gene3D" id="3.40.605.10">
    <property type="entry name" value="Aldehyde Dehydrogenase, Chain A, domain 1"/>
    <property type="match status" value="1"/>
</dbReference>
<dbReference type="RefSeq" id="WP_252994794.1">
    <property type="nucleotide sequence ID" value="NZ_CP099717.1"/>
</dbReference>
<dbReference type="Proteomes" id="UP001056890">
    <property type="component" value="Chromosome"/>
</dbReference>
<reference evidence="6" key="1">
    <citation type="submission" date="2022-06" db="EMBL/GenBank/DDBJ databases">
        <title>Complete Genome of Aeromonas sp. Strain SOD01 Isolated from an Urban Freshwater Stream.</title>
        <authorList>
            <person name="Williams L.E."/>
            <person name="Brysgel T."/>
            <person name="Capestro E.M."/>
            <person name="Foltz G.V."/>
            <person name="Gardner A.E."/>
            <person name="Ingrassia J."/>
            <person name="Peterson E."/>
            <person name="Arruda J."/>
            <person name="Flaherty I."/>
            <person name="Hunt M."/>
            <person name="Pappas G."/>
            <person name="Ramsaran S."/>
            <person name="Rocha M."/>
        </authorList>
    </citation>
    <scope>NUCLEOTIDE SEQUENCE</scope>
    <source>
        <strain evidence="6">SOD01</strain>
    </source>
</reference>
<dbReference type="InterPro" id="IPR050740">
    <property type="entry name" value="Aldehyde_DH_Superfamily"/>
</dbReference>
<dbReference type="GO" id="GO:0004777">
    <property type="term" value="F:succinate-semialdehyde dehydrogenase (NAD+) activity"/>
    <property type="evidence" value="ECO:0007669"/>
    <property type="project" value="TreeGrafter"/>
</dbReference>
<gene>
    <name evidence="6" type="ORF">NHF51_14590</name>
</gene>
<evidence type="ECO:0000259" key="5">
    <source>
        <dbReference type="Pfam" id="PF00171"/>
    </source>
</evidence>
<organism evidence="6 7">
    <name type="scientific">Aeromonas encheleia</name>
    <dbReference type="NCBI Taxonomy" id="73010"/>
    <lineage>
        <taxon>Bacteria</taxon>
        <taxon>Pseudomonadati</taxon>
        <taxon>Pseudomonadota</taxon>
        <taxon>Gammaproteobacteria</taxon>
        <taxon>Aeromonadales</taxon>
        <taxon>Aeromonadaceae</taxon>
        <taxon>Aeromonas</taxon>
    </lineage>
</organism>
<evidence type="ECO:0000313" key="6">
    <source>
        <dbReference type="EMBL" id="USV56572.1"/>
    </source>
</evidence>
<dbReference type="NCBIfam" id="TIGR01780">
    <property type="entry name" value="SSADH"/>
    <property type="match status" value="1"/>
</dbReference>
<evidence type="ECO:0000256" key="2">
    <source>
        <dbReference type="ARBA" id="ARBA00023002"/>
    </source>
</evidence>
<dbReference type="InterPro" id="IPR010102">
    <property type="entry name" value="Succ_semiAld_DH"/>
</dbReference>
<dbReference type="InterPro" id="IPR016162">
    <property type="entry name" value="Ald_DH_N"/>
</dbReference>
<keyword evidence="7" id="KW-1185">Reference proteome</keyword>
<dbReference type="FunFam" id="3.40.605.10:FF:000005">
    <property type="entry name" value="Succinate-semialdehyde dehydrogenase I"/>
    <property type="match status" value="1"/>
</dbReference>